<sequence length="106" mass="11561">MPGSSFGAMKKKKKKKKIMITDRPKNDFGAKNASVEPNEAGLAYDFVATSAGKARKKNIKEADTSKNRGDTAVAIESQTAERNGSSQSSAFQSRQQQQRVRKHSVS</sequence>
<gene>
    <name evidence="2" type="ORF">V9T40_008267</name>
</gene>
<feature type="compositionally biased region" description="Basic and acidic residues" evidence="1">
    <location>
        <begin position="19"/>
        <end position="28"/>
    </location>
</feature>
<reference evidence="2 3" key="1">
    <citation type="submission" date="2024-03" db="EMBL/GenBank/DDBJ databases">
        <title>Adaptation during the transition from Ophiocordyceps entomopathogen to insect associate is accompanied by gene loss and intensified selection.</title>
        <authorList>
            <person name="Ward C.M."/>
            <person name="Onetto C.A."/>
            <person name="Borneman A.R."/>
        </authorList>
    </citation>
    <scope>NUCLEOTIDE SEQUENCE [LARGE SCALE GENOMIC DNA]</scope>
    <source>
        <strain evidence="2">AWRI1</strain>
        <tissue evidence="2">Single Adult Female</tissue>
    </source>
</reference>
<name>A0AAN9TQ32_9HEMI</name>
<feature type="compositionally biased region" description="Basic and acidic residues" evidence="1">
    <location>
        <begin position="59"/>
        <end position="69"/>
    </location>
</feature>
<evidence type="ECO:0000313" key="3">
    <source>
        <dbReference type="Proteomes" id="UP001367676"/>
    </source>
</evidence>
<protein>
    <submittedName>
        <fullName evidence="2">Uncharacterized protein</fullName>
    </submittedName>
</protein>
<dbReference type="EMBL" id="JBBCAQ010000010">
    <property type="protein sequence ID" value="KAK7600826.1"/>
    <property type="molecule type" value="Genomic_DNA"/>
</dbReference>
<feature type="compositionally biased region" description="Low complexity" evidence="1">
    <location>
        <begin position="85"/>
        <end position="98"/>
    </location>
</feature>
<comment type="caution">
    <text evidence="2">The sequence shown here is derived from an EMBL/GenBank/DDBJ whole genome shotgun (WGS) entry which is preliminary data.</text>
</comment>
<feature type="compositionally biased region" description="Basic residues" evidence="1">
    <location>
        <begin position="9"/>
        <end position="18"/>
    </location>
</feature>
<feature type="region of interest" description="Disordered" evidence="1">
    <location>
        <begin position="1"/>
        <end position="33"/>
    </location>
</feature>
<evidence type="ECO:0000256" key="1">
    <source>
        <dbReference type="SAM" id="MobiDB-lite"/>
    </source>
</evidence>
<dbReference type="AlphaFoldDB" id="A0AAN9TQ32"/>
<organism evidence="2 3">
    <name type="scientific">Parthenolecanium corni</name>
    <dbReference type="NCBI Taxonomy" id="536013"/>
    <lineage>
        <taxon>Eukaryota</taxon>
        <taxon>Metazoa</taxon>
        <taxon>Ecdysozoa</taxon>
        <taxon>Arthropoda</taxon>
        <taxon>Hexapoda</taxon>
        <taxon>Insecta</taxon>
        <taxon>Pterygota</taxon>
        <taxon>Neoptera</taxon>
        <taxon>Paraneoptera</taxon>
        <taxon>Hemiptera</taxon>
        <taxon>Sternorrhyncha</taxon>
        <taxon>Coccoidea</taxon>
        <taxon>Coccidae</taxon>
        <taxon>Parthenolecanium</taxon>
    </lineage>
</organism>
<evidence type="ECO:0000313" key="2">
    <source>
        <dbReference type="EMBL" id="KAK7600826.1"/>
    </source>
</evidence>
<dbReference type="Proteomes" id="UP001367676">
    <property type="component" value="Unassembled WGS sequence"/>
</dbReference>
<accession>A0AAN9TQ32</accession>
<feature type="region of interest" description="Disordered" evidence="1">
    <location>
        <begin position="53"/>
        <end position="106"/>
    </location>
</feature>
<proteinExistence type="predicted"/>
<keyword evidence="3" id="KW-1185">Reference proteome</keyword>